<dbReference type="InterPro" id="IPR048254">
    <property type="entry name" value="CDP_ALCOHOL_P_TRANSF_CS"/>
</dbReference>
<keyword evidence="5" id="KW-1185">Reference proteome</keyword>
<name>A0A6B0GRB4_9EURY</name>
<dbReference type="EMBL" id="WSZK01000015">
    <property type="protein sequence ID" value="MWG34218.1"/>
    <property type="molecule type" value="Genomic_DNA"/>
</dbReference>
<keyword evidence="3" id="KW-0812">Transmembrane</keyword>
<dbReference type="InterPro" id="IPR043130">
    <property type="entry name" value="CDP-OH_PTrfase_TM_dom"/>
</dbReference>
<feature type="transmembrane region" description="Helical" evidence="3">
    <location>
        <begin position="152"/>
        <end position="169"/>
    </location>
</feature>
<evidence type="ECO:0000256" key="1">
    <source>
        <dbReference type="ARBA" id="ARBA00022679"/>
    </source>
</evidence>
<gene>
    <name evidence="4" type="ORF">GQS65_06890</name>
</gene>
<dbReference type="Pfam" id="PF01066">
    <property type="entry name" value="CDP-OH_P_transf"/>
    <property type="match status" value="1"/>
</dbReference>
<feature type="transmembrane region" description="Helical" evidence="3">
    <location>
        <begin position="212"/>
        <end position="229"/>
    </location>
</feature>
<reference evidence="4 5" key="1">
    <citation type="submission" date="2019-12" db="EMBL/GenBank/DDBJ databases">
        <title>Halocatena pleomorpha gen. nov. sp. nov., an extremely halophilic archaeon of family Halobacteriaceae isolated from saltpan soil.</title>
        <authorList>
            <person name="Pal Y."/>
            <person name="Verma A."/>
            <person name="Krishnamurthi S."/>
            <person name="Kumar P."/>
        </authorList>
    </citation>
    <scope>NUCLEOTIDE SEQUENCE [LARGE SCALE GENOMIC DNA]</scope>
    <source>
        <strain evidence="4 5">JCM 16495</strain>
    </source>
</reference>
<dbReference type="InterPro" id="IPR000462">
    <property type="entry name" value="CDP-OH_P_trans"/>
</dbReference>
<dbReference type="GO" id="GO:0008654">
    <property type="term" value="P:phospholipid biosynthetic process"/>
    <property type="evidence" value="ECO:0007669"/>
    <property type="project" value="InterPro"/>
</dbReference>
<feature type="transmembrane region" description="Helical" evidence="3">
    <location>
        <begin position="46"/>
        <end position="67"/>
    </location>
</feature>
<protein>
    <submittedName>
        <fullName evidence="4">CDP-alcohol phosphatidyltransferase family protein</fullName>
    </submittedName>
</protein>
<evidence type="ECO:0000313" key="4">
    <source>
        <dbReference type="EMBL" id="MWG34218.1"/>
    </source>
</evidence>
<dbReference type="Proteomes" id="UP000451471">
    <property type="component" value="Unassembled WGS sequence"/>
</dbReference>
<comment type="similarity">
    <text evidence="2">Belongs to the CDP-alcohol phosphatidyltransferase class-I family.</text>
</comment>
<proteinExistence type="inferred from homology"/>
<organism evidence="4 5">
    <name type="scientific">Halomarina oriensis</name>
    <dbReference type="NCBI Taxonomy" id="671145"/>
    <lineage>
        <taxon>Archaea</taxon>
        <taxon>Methanobacteriati</taxon>
        <taxon>Methanobacteriota</taxon>
        <taxon>Stenosarchaea group</taxon>
        <taxon>Halobacteria</taxon>
        <taxon>Halobacteriales</taxon>
        <taxon>Natronomonadaceae</taxon>
        <taxon>Halomarina</taxon>
    </lineage>
</organism>
<dbReference type="AlphaFoldDB" id="A0A6B0GRB4"/>
<dbReference type="GO" id="GO:0016780">
    <property type="term" value="F:phosphotransferase activity, for other substituted phosphate groups"/>
    <property type="evidence" value="ECO:0007669"/>
    <property type="project" value="InterPro"/>
</dbReference>
<accession>A0A6B0GRB4</accession>
<dbReference type="OrthoDB" id="331608at2157"/>
<evidence type="ECO:0000256" key="2">
    <source>
        <dbReference type="RuleBase" id="RU003750"/>
    </source>
</evidence>
<keyword evidence="1 2" id="KW-0808">Transferase</keyword>
<dbReference type="RefSeq" id="WP_158203931.1">
    <property type="nucleotide sequence ID" value="NZ_WSZK01000015.1"/>
</dbReference>
<feature type="transmembrane region" description="Helical" evidence="3">
    <location>
        <begin position="20"/>
        <end position="40"/>
    </location>
</feature>
<evidence type="ECO:0000313" key="5">
    <source>
        <dbReference type="Proteomes" id="UP000451471"/>
    </source>
</evidence>
<comment type="caution">
    <text evidence="4">The sequence shown here is derived from an EMBL/GenBank/DDBJ whole genome shotgun (WGS) entry which is preliminary data.</text>
</comment>
<dbReference type="GO" id="GO:0016020">
    <property type="term" value="C:membrane"/>
    <property type="evidence" value="ECO:0007669"/>
    <property type="project" value="InterPro"/>
</dbReference>
<dbReference type="PROSITE" id="PS00379">
    <property type="entry name" value="CDP_ALCOHOL_P_TRANSF"/>
    <property type="match status" value="1"/>
</dbReference>
<keyword evidence="3" id="KW-0472">Membrane</keyword>
<sequence>MSEVDRRPSVPDRVRRTWLAWVGVALLALVLGATLVAQRMTDSTGLWWALLAGVVAVALLAYVRLLLDRNRPVDAGEGSALPPARYATFGLANALTTGRGLLLAVLAGLFAVPNPGWLPALLYGSVVLLDVLDGPVARARDRTSVLGTRLDTAVDAAGLLVAGGLGVALGTLPVWFLAVGAARYCYVAGLWWRRRRGLHVGTLPPSRVRRPLAALQMVVTAAALAPVVGPPVTTLVATVAMTPFVVGFSLDYRAVTSRDVKQSAAQRPV</sequence>
<evidence type="ECO:0000256" key="3">
    <source>
        <dbReference type="SAM" id="Phobius"/>
    </source>
</evidence>
<keyword evidence="3" id="KW-1133">Transmembrane helix</keyword>
<dbReference type="Gene3D" id="1.20.120.1760">
    <property type="match status" value="1"/>
</dbReference>